<comment type="subcellular location">
    <subcellularLocation>
        <location evidence="2">Endoplasmic reticulum membrane</location>
        <topology evidence="2">Multi-pass membrane protein</topology>
    </subcellularLocation>
</comment>
<evidence type="ECO:0000313" key="18">
    <source>
        <dbReference type="Proteomes" id="UP000182229"/>
    </source>
</evidence>
<sequence length="765" mass="80397">MKQSSSAMKTWTLALAVCVLVLGIVRASDRLPAPRGLDTPADAFSEARAWPVLLELSRGPRVAGTPEQARAAEYLAAQLRAIPGLEVEVQRAQGTWFNGWTTVDYRALNVLAHLPGEIPDEAVLLGAHHDSSYLGVGAGDNALAVAAAVEVMRALAAGPRPARTVLLGLNGAEEPGFLGAAGLLQHPWARQTKVFLNLDAAGPRGRSILFRASPSQPWLLEAYARAAPHPLGSVMGQDIIEIVPSDTDFRVFTERGLPGLDTALFQDGYAYHTPLDRLERLEPGSLQHVGDNTLALVRELARGPRPGEDTPGSSTYYDVLGLGMIAYGRATALAFMGLSGLLVLAALGVAWRSAGVSPGRILGALGGVLLAVGLALLPPVLGALLLGFGLGRPHGWYATPWLGVATFGALALCTVLGTRVLAERRRSVDAPEARRAALARAGGVLLFWLLVSSALLAGGLGVAYLGPWWTLPGAVALVVACRHPSLSGGALVLASLPGLLVTTQAAALLLELFVPVAGRLMVGFPVDAAIALLVALPTALAALPLWVAVAAQVRPGRVAAGLAVLGGVGLGALALTPPYTPERPRRLILTHVEHEDGSELELEAEDGLELGEDVPGLSEEQRRSETARLPATKPGVEPLPLSVEVVDSGPSRRTATVRWRGAPGASLTLRLPRESIDRWTLSSGTSTPEGTGPEVALRVVTPPSEEWTGQLELRGDAPVTLQVRELHPGHGTPETAALKQRLPAWVTPEEDFVRVRRLPLQPGAR</sequence>
<keyword evidence="12 15" id="KW-0472">Membrane</keyword>
<keyword evidence="7" id="KW-0378">Hydrolase</keyword>
<dbReference type="STRING" id="83449.BON30_20310"/>
<evidence type="ECO:0000256" key="1">
    <source>
        <dbReference type="ARBA" id="ARBA00001947"/>
    </source>
</evidence>
<dbReference type="FunFam" id="3.40.630.10:FF:000008">
    <property type="entry name" value="Endoplasmic reticulum metallopeptidase 1"/>
    <property type="match status" value="1"/>
</dbReference>
<organism evidence="17 18">
    <name type="scientific">Cystobacter ferrugineus</name>
    <dbReference type="NCBI Taxonomy" id="83449"/>
    <lineage>
        <taxon>Bacteria</taxon>
        <taxon>Pseudomonadati</taxon>
        <taxon>Myxococcota</taxon>
        <taxon>Myxococcia</taxon>
        <taxon>Myxococcales</taxon>
        <taxon>Cystobacterineae</taxon>
        <taxon>Archangiaceae</taxon>
        <taxon>Cystobacter</taxon>
    </lineage>
</organism>
<keyword evidence="5 15" id="KW-0812">Transmembrane</keyword>
<evidence type="ECO:0000256" key="9">
    <source>
        <dbReference type="ARBA" id="ARBA00022833"/>
    </source>
</evidence>
<evidence type="ECO:0000256" key="12">
    <source>
        <dbReference type="ARBA" id="ARBA00023136"/>
    </source>
</evidence>
<comment type="similarity">
    <text evidence="3">Belongs to the peptidase M28 family.</text>
</comment>
<dbReference type="EMBL" id="MPIN01000005">
    <property type="protein sequence ID" value="OJH38588.1"/>
    <property type="molecule type" value="Genomic_DNA"/>
</dbReference>
<evidence type="ECO:0000256" key="14">
    <source>
        <dbReference type="SAM" id="MobiDB-lite"/>
    </source>
</evidence>
<feature type="transmembrane region" description="Helical" evidence="15">
    <location>
        <begin position="363"/>
        <end position="389"/>
    </location>
</feature>
<dbReference type="SUPFAM" id="SSF53187">
    <property type="entry name" value="Zn-dependent exopeptidases"/>
    <property type="match status" value="1"/>
</dbReference>
<dbReference type="InterPro" id="IPR007484">
    <property type="entry name" value="Peptidase_M28"/>
</dbReference>
<evidence type="ECO:0000256" key="6">
    <source>
        <dbReference type="ARBA" id="ARBA00022723"/>
    </source>
</evidence>
<evidence type="ECO:0000256" key="3">
    <source>
        <dbReference type="ARBA" id="ARBA00010918"/>
    </source>
</evidence>
<feature type="region of interest" description="Disordered" evidence="14">
    <location>
        <begin position="615"/>
        <end position="636"/>
    </location>
</feature>
<keyword evidence="13" id="KW-0325">Glycoprotein</keyword>
<evidence type="ECO:0000256" key="8">
    <source>
        <dbReference type="ARBA" id="ARBA00022824"/>
    </source>
</evidence>
<feature type="transmembrane region" description="Helical" evidence="15">
    <location>
        <begin position="558"/>
        <end position="576"/>
    </location>
</feature>
<feature type="transmembrane region" description="Helical" evidence="15">
    <location>
        <begin position="443"/>
        <end position="466"/>
    </location>
</feature>
<dbReference type="Pfam" id="PF04389">
    <property type="entry name" value="Peptidase_M28"/>
    <property type="match status" value="1"/>
</dbReference>
<feature type="transmembrane region" description="Helical" evidence="15">
    <location>
        <begin position="332"/>
        <end position="351"/>
    </location>
</feature>
<evidence type="ECO:0000256" key="10">
    <source>
        <dbReference type="ARBA" id="ARBA00022989"/>
    </source>
</evidence>
<evidence type="ECO:0000256" key="15">
    <source>
        <dbReference type="SAM" id="Phobius"/>
    </source>
</evidence>
<accession>A0A1L9B8M5</accession>
<keyword evidence="4" id="KW-0645">Protease</keyword>
<dbReference type="Proteomes" id="UP000182229">
    <property type="component" value="Unassembled WGS sequence"/>
</dbReference>
<dbReference type="AlphaFoldDB" id="A0A1L9B8M5"/>
<protein>
    <recommendedName>
        <fullName evidence="16">Peptidase M28 domain-containing protein</fullName>
    </recommendedName>
</protein>
<dbReference type="PANTHER" id="PTHR12147:SF26">
    <property type="entry name" value="PEPTIDASE M28 DOMAIN-CONTAINING PROTEIN"/>
    <property type="match status" value="1"/>
</dbReference>
<gene>
    <name evidence="17" type="ORF">BON30_20310</name>
</gene>
<feature type="transmembrane region" description="Helical" evidence="15">
    <location>
        <begin position="486"/>
        <end position="510"/>
    </location>
</feature>
<name>A0A1L9B8M5_9BACT</name>
<evidence type="ECO:0000256" key="11">
    <source>
        <dbReference type="ARBA" id="ARBA00023049"/>
    </source>
</evidence>
<comment type="caution">
    <text evidence="17">The sequence shown here is derived from an EMBL/GenBank/DDBJ whole genome shotgun (WGS) entry which is preliminary data.</text>
</comment>
<reference evidence="17 18" key="2">
    <citation type="submission" date="2016-12" db="EMBL/GenBank/DDBJ databases">
        <title>Draft Genome Sequence of Cystobacter ferrugineus Strain Cbfe23.</title>
        <authorList>
            <person name="Akbar S."/>
            <person name="Dowd S.E."/>
            <person name="Stevens D.C."/>
        </authorList>
    </citation>
    <scope>NUCLEOTIDE SEQUENCE [LARGE SCALE GENOMIC DNA]</scope>
    <source>
        <strain evidence="17 18">Cbfe23</strain>
    </source>
</reference>
<keyword evidence="6" id="KW-0479">Metal-binding</keyword>
<keyword evidence="8" id="KW-0256">Endoplasmic reticulum</keyword>
<dbReference type="Gene3D" id="3.40.630.10">
    <property type="entry name" value="Zn peptidases"/>
    <property type="match status" value="1"/>
</dbReference>
<evidence type="ECO:0000313" key="17">
    <source>
        <dbReference type="EMBL" id="OJH38588.1"/>
    </source>
</evidence>
<dbReference type="PANTHER" id="PTHR12147">
    <property type="entry name" value="METALLOPEPTIDASE M28 FAMILY MEMBER"/>
    <property type="match status" value="1"/>
</dbReference>
<dbReference type="GO" id="GO:0006508">
    <property type="term" value="P:proteolysis"/>
    <property type="evidence" value="ECO:0007669"/>
    <property type="project" value="UniProtKB-KW"/>
</dbReference>
<proteinExistence type="inferred from homology"/>
<comment type="cofactor">
    <cofactor evidence="1">
        <name>Zn(2+)</name>
        <dbReference type="ChEBI" id="CHEBI:29105"/>
    </cofactor>
</comment>
<dbReference type="InterPro" id="IPR045175">
    <property type="entry name" value="M28_fam"/>
</dbReference>
<evidence type="ECO:0000256" key="7">
    <source>
        <dbReference type="ARBA" id="ARBA00022801"/>
    </source>
</evidence>
<evidence type="ECO:0000259" key="16">
    <source>
        <dbReference type="Pfam" id="PF04389"/>
    </source>
</evidence>
<dbReference type="RefSeq" id="WP_071900036.1">
    <property type="nucleotide sequence ID" value="NZ_MPIN01000005.1"/>
</dbReference>
<keyword evidence="18" id="KW-1185">Reference proteome</keyword>
<evidence type="ECO:0000256" key="13">
    <source>
        <dbReference type="ARBA" id="ARBA00023180"/>
    </source>
</evidence>
<keyword evidence="9" id="KW-0862">Zinc</keyword>
<evidence type="ECO:0000256" key="2">
    <source>
        <dbReference type="ARBA" id="ARBA00004477"/>
    </source>
</evidence>
<dbReference type="GO" id="GO:0008235">
    <property type="term" value="F:metalloexopeptidase activity"/>
    <property type="evidence" value="ECO:0007669"/>
    <property type="project" value="InterPro"/>
</dbReference>
<feature type="domain" description="Peptidase M28" evidence="16">
    <location>
        <begin position="109"/>
        <end position="296"/>
    </location>
</feature>
<dbReference type="OrthoDB" id="9778250at2"/>
<feature type="transmembrane region" description="Helical" evidence="15">
    <location>
        <begin position="522"/>
        <end position="546"/>
    </location>
</feature>
<reference evidence="18" key="1">
    <citation type="submission" date="2016-11" db="EMBL/GenBank/DDBJ databases">
        <authorList>
            <person name="Shukria A."/>
            <person name="Stevens D.C."/>
        </authorList>
    </citation>
    <scope>NUCLEOTIDE SEQUENCE [LARGE SCALE GENOMIC DNA]</scope>
    <source>
        <strain evidence="18">Cbfe23</strain>
    </source>
</reference>
<keyword evidence="10 15" id="KW-1133">Transmembrane helix</keyword>
<evidence type="ECO:0000256" key="4">
    <source>
        <dbReference type="ARBA" id="ARBA00022670"/>
    </source>
</evidence>
<dbReference type="GO" id="GO:0046872">
    <property type="term" value="F:metal ion binding"/>
    <property type="evidence" value="ECO:0007669"/>
    <property type="project" value="UniProtKB-KW"/>
</dbReference>
<evidence type="ECO:0000256" key="5">
    <source>
        <dbReference type="ARBA" id="ARBA00022692"/>
    </source>
</evidence>
<keyword evidence="11" id="KW-0482">Metalloprotease</keyword>
<feature type="transmembrane region" description="Helical" evidence="15">
    <location>
        <begin position="401"/>
        <end position="422"/>
    </location>
</feature>